<keyword evidence="4" id="KW-0863">Zinc-finger</keyword>
<keyword evidence="5" id="KW-0862">Zinc</keyword>
<comment type="subcellular location">
    <subcellularLocation>
        <location evidence="1">Cytoplasm</location>
    </subcellularLocation>
</comment>
<evidence type="ECO:0000256" key="8">
    <source>
        <dbReference type="SAM" id="MobiDB-lite"/>
    </source>
</evidence>
<dbReference type="PANTHER" id="PTHR10887:SF341">
    <property type="entry name" value="NFX1-TYPE ZINC FINGER-CONTAINING PROTEIN 1"/>
    <property type="match status" value="1"/>
</dbReference>
<protein>
    <recommendedName>
        <fullName evidence="9">RZ-type domain-containing protein</fullName>
    </recommendedName>
</protein>
<dbReference type="GO" id="GO:0005737">
    <property type="term" value="C:cytoplasm"/>
    <property type="evidence" value="ECO:0007669"/>
    <property type="project" value="UniProtKB-SubCell"/>
</dbReference>
<feature type="region of interest" description="Disordered" evidence="8">
    <location>
        <begin position="942"/>
        <end position="962"/>
    </location>
</feature>
<dbReference type="InterPro" id="IPR045055">
    <property type="entry name" value="DNA2/NAM7-like"/>
</dbReference>
<dbReference type="GO" id="GO:0031380">
    <property type="term" value="C:nuclear RNA-directed RNA polymerase complex"/>
    <property type="evidence" value="ECO:0007669"/>
    <property type="project" value="TreeGrafter"/>
</dbReference>
<dbReference type="GO" id="GO:0031048">
    <property type="term" value="P:regulatory ncRNA-mediated heterochromatin formation"/>
    <property type="evidence" value="ECO:0007669"/>
    <property type="project" value="TreeGrafter"/>
</dbReference>
<dbReference type="Pfam" id="PF13086">
    <property type="entry name" value="AAA_11"/>
    <property type="match status" value="1"/>
</dbReference>
<feature type="coiled-coil region" evidence="7">
    <location>
        <begin position="1878"/>
        <end position="1905"/>
    </location>
</feature>
<accession>A0A9K3CUV4</accession>
<keyword evidence="7" id="KW-0175">Coiled coil</keyword>
<dbReference type="SUPFAM" id="SSF52540">
    <property type="entry name" value="P-loop containing nucleoside triphosphate hydrolases"/>
    <property type="match status" value="1"/>
</dbReference>
<evidence type="ECO:0000256" key="6">
    <source>
        <dbReference type="ARBA" id="ARBA00022859"/>
    </source>
</evidence>
<dbReference type="InterPro" id="IPR047187">
    <property type="entry name" value="SF1_C_Upf1"/>
</dbReference>
<sequence length="2118" mass="233226">MTQQRRGRGQGNKGQGKGKDDGGGGGGGGGGSRGGRGRNRKGKGEEKGSGGGGGRRGHGGQQGGHSQRGNQGGNHRRGGRGSGGRGRKSQGFQPTRISDRDIETVFQYARLRPSDYPDQADLATKLVDNIAFSAGLCKSQILRSDRRSLIVGCPDETIGANMLRRLTETHSLFKRDYIEDILLGRSKFPQKDVESVVLLLNRAIELCGANISIDQAILELSIRSAPSYTSTISTILTSLRAETERRQALEREQMQRVADQGVAGGIGAYSGTPRDQINALDTMESLKGFGNVLERERAMEAPRVEPRYVSVDVQLDTYAALERDNFNLPIREVSRAFFKNERVDPRDIMHISNARFVGVMRDESQSRIQLRVSFLHPQRSMPAMLEYGRLLLVSADKWATAIPLMALGQIGDVLAKQRRFNRNGKGGHGHKHQSKRNGWDTLIVEVLTDMYPFSSADLDSVLRGQVEILGFSDRLLPAYVPIVSNLKAKQADSVPFGGVLAGVDAEMPPPQWVRGHSVDVSVLYHRLGQAIATPFLRDRRLVWEGEMDIHGTGTVKAMLRDHTCRADPTQLAGIRHTHNNAVTLIRGGPGTGKSYTAKLILEILLKAHKSHAINGPIIIVTYTNQALDTLLEGVLEFTDEKSILRIGGRPRTTDERILGRQFTKLRKGISQGQGNKGRVYDGYRHKEETYDVASDAANTLIVFSRLEQTLEHIVTGQTPFKKIPPQLQRQFMSLCNEYLEFMVDGHGGRLQFLSAQRTVRLPKERLDPNRNNRKVFQRLPTVPGLPEMDLLQSVWRLCHLLDSQDEFTEMLRRVDRNQALLYRWVAGDNSYSRILANTERDLKQRYSEREVTQSNRFDALSTHGGAQSTDDMGVSVLEARIAGIGLSSVPSYTVAEREGHGHRERERERDGDEYTESDEEGSESSESSEDAVYVDMQYHRDVQREGQPQAKETLGANKLPEKPWALSPREVQQWMLMSLRHTREGQEAQGGLTIGDDGSVLTLIKSLQRAVDQLRLEQDKGLEQGLQQSRIPIIAFTSTAAARYLHLLQGLQPSVMLVEEAGELTESQLLACMCKSLKHIILIGDEQQLRPKVEYAVQGDPTNFDWSMFERLTKMGLQRVQLSTQRRMRPEICGLINHAFNQGLETGAPASLITGAYPTLQKPLFFLQHSHSETSGQGTSRSYTNEYEANMLVNLLPLLCNNGFTPKDITIISLYKGQMFKIRETIDSLGARIAKVEKRTPSRHVLRVPRTQLSDVSVVCLDDYQGQENKVILVSLTRSQKMGFTKLANRALVTLSRAKEVMIVCGHNQLYGPEAASPEWRLVHEYFRESPSPLVGYGPSIHLGCPTHGTALQYSSPDQLDPGSGWCLGGCDMRCGQRLLCGHTCPLACHGGDHTLEGGFSCKDRCTKVCASGHRCKGVCSTCQADKACRKCTEHVAYPFPCGHTANVQCWKARDLDSPPVCHSRCEKALECGHPCALPCGHEGLCSQGKCTVVVPSLCPTCDRPFSQQCDLLCVHGPAAVCVNDCAATLQCGHTCTSKCGQCTQSGHHSVCDKRHFRVLGCGHICGGQCGHDGECHCNAECELSTCSHGACPAPCSRDCPPCDEPCTLHCEHSSCGKRCHEDCDREPCERRCGKNIPGCGCRCRGLCGEPCPPCPVHNKAAYEGQVSFLTMTPLLEECEEYPEELLYYIPTCRHVFMVEELDQALGVREDNILASEEMNVTVTCPADSCRTLLNIANAPRYQRLIREVISRNNEIKAALAEAAAQPTSEVEEEEAVVTELTEREKKEIGNAMGGSNAQAGHWYKHDCGYLYYIGDCGGATVQTVCPNCFGTLGGMGHSLTEGNTVASDIDGSVNSAWPGGEMVKHKETVTEEDRRQRRTMAQRAAVARREAEALERRRIAQAERQKAIGERTRQVLLRQEAAQVAALAGVGCGGRALSRDEYHEMVTSQYTLAKAQKASLQHPEAGEFVDLCKSGGTPVHSLHLLTHPRYTALAQGVGAGALTAVWSEVQEDALQAVLSKGGASVEYSSLTDMQAMEFSVTPPDRVRKGKGKGKSNGKGRKRGGKTKASTLPEPQGETSVVLMHYADMSRGQSTRGGQGVRFRDQSAVALRYVFRFA</sequence>
<dbReference type="EMBL" id="BDIP01001160">
    <property type="protein sequence ID" value="GIQ83739.1"/>
    <property type="molecule type" value="Genomic_DNA"/>
</dbReference>
<reference evidence="10 11" key="1">
    <citation type="journal article" date="2018" name="PLoS ONE">
        <title>The draft genome of Kipferlia bialata reveals reductive genome evolution in fornicate parasites.</title>
        <authorList>
            <person name="Tanifuji G."/>
            <person name="Takabayashi S."/>
            <person name="Kume K."/>
            <person name="Takagi M."/>
            <person name="Nakayama T."/>
            <person name="Kamikawa R."/>
            <person name="Inagaki Y."/>
            <person name="Hashimoto T."/>
        </authorList>
    </citation>
    <scope>NUCLEOTIDE SEQUENCE [LARGE SCALE GENOMIC DNA]</scope>
    <source>
        <strain evidence="10">NY0173</strain>
    </source>
</reference>
<dbReference type="PROSITE" id="PS51981">
    <property type="entry name" value="ZF_RZ"/>
    <property type="match status" value="1"/>
</dbReference>
<dbReference type="GO" id="GO:0008270">
    <property type="term" value="F:zinc ion binding"/>
    <property type="evidence" value="ECO:0007669"/>
    <property type="project" value="UniProtKB-KW"/>
</dbReference>
<dbReference type="Pfam" id="PF13245">
    <property type="entry name" value="AAA_19"/>
    <property type="match status" value="1"/>
</dbReference>
<dbReference type="InterPro" id="IPR027417">
    <property type="entry name" value="P-loop_NTPase"/>
</dbReference>
<keyword evidence="6" id="KW-0391">Immunity</keyword>
<dbReference type="CDD" id="cd18808">
    <property type="entry name" value="SF1_C_Upf1"/>
    <property type="match status" value="1"/>
</dbReference>
<feature type="region of interest" description="Disordered" evidence="8">
    <location>
        <begin position="892"/>
        <end position="930"/>
    </location>
</feature>
<feature type="region of interest" description="Disordered" evidence="8">
    <location>
        <begin position="2040"/>
        <end position="2078"/>
    </location>
</feature>
<feature type="compositionally biased region" description="Gly residues" evidence="8">
    <location>
        <begin position="23"/>
        <end position="34"/>
    </location>
</feature>
<evidence type="ECO:0000256" key="2">
    <source>
        <dbReference type="ARBA" id="ARBA00022490"/>
    </source>
</evidence>
<feature type="region of interest" description="Disordered" evidence="8">
    <location>
        <begin position="846"/>
        <end position="871"/>
    </location>
</feature>
<dbReference type="OrthoDB" id="2423195at2759"/>
<evidence type="ECO:0000313" key="11">
    <source>
        <dbReference type="Proteomes" id="UP000265618"/>
    </source>
</evidence>
<feature type="compositionally biased region" description="Acidic residues" evidence="8">
    <location>
        <begin position="913"/>
        <end position="929"/>
    </location>
</feature>
<evidence type="ECO:0000313" key="10">
    <source>
        <dbReference type="EMBL" id="GIQ83739.1"/>
    </source>
</evidence>
<evidence type="ECO:0000256" key="3">
    <source>
        <dbReference type="ARBA" id="ARBA00022723"/>
    </source>
</evidence>
<dbReference type="Proteomes" id="UP000265618">
    <property type="component" value="Unassembled WGS sequence"/>
</dbReference>
<evidence type="ECO:0000256" key="4">
    <source>
        <dbReference type="ARBA" id="ARBA00022771"/>
    </source>
</evidence>
<name>A0A9K3CUV4_9EUKA</name>
<feature type="compositionally biased region" description="Basic and acidic residues" evidence="8">
    <location>
        <begin position="895"/>
        <end position="912"/>
    </location>
</feature>
<dbReference type="InterPro" id="IPR041679">
    <property type="entry name" value="DNA2/NAM7-like_C"/>
</dbReference>
<evidence type="ECO:0000256" key="7">
    <source>
        <dbReference type="SAM" id="Coils"/>
    </source>
</evidence>
<dbReference type="Gene3D" id="3.40.50.300">
    <property type="entry name" value="P-loop containing nucleotide triphosphate hydrolases"/>
    <property type="match status" value="3"/>
</dbReference>
<comment type="caution">
    <text evidence="10">The sequence shown here is derived from an EMBL/GenBank/DDBJ whole genome shotgun (WGS) entry which is preliminary data.</text>
</comment>
<evidence type="ECO:0000259" key="9">
    <source>
        <dbReference type="PROSITE" id="PS51981"/>
    </source>
</evidence>
<feature type="region of interest" description="Disordered" evidence="8">
    <location>
        <begin position="1"/>
        <end position="100"/>
    </location>
</feature>
<evidence type="ECO:0000256" key="5">
    <source>
        <dbReference type="ARBA" id="ARBA00022833"/>
    </source>
</evidence>
<keyword evidence="3" id="KW-0479">Metal-binding</keyword>
<gene>
    <name evidence="10" type="ORF">KIPB_005105</name>
</gene>
<dbReference type="InterPro" id="IPR046439">
    <property type="entry name" value="ZF_RZ_dom"/>
</dbReference>
<dbReference type="GO" id="GO:0004386">
    <property type="term" value="F:helicase activity"/>
    <property type="evidence" value="ECO:0007669"/>
    <property type="project" value="InterPro"/>
</dbReference>
<dbReference type="InterPro" id="IPR041677">
    <property type="entry name" value="DNA2/NAM7_AAA_11"/>
</dbReference>
<dbReference type="Pfam" id="PF13087">
    <property type="entry name" value="AAA_12"/>
    <property type="match status" value="1"/>
</dbReference>
<dbReference type="GO" id="GO:0002376">
    <property type="term" value="P:immune system process"/>
    <property type="evidence" value="ECO:0007669"/>
    <property type="project" value="UniProtKB-KW"/>
</dbReference>
<feature type="compositionally biased region" description="Gly residues" evidence="8">
    <location>
        <begin position="49"/>
        <end position="63"/>
    </location>
</feature>
<proteinExistence type="predicted"/>
<feature type="domain" description="RZ-type" evidence="9">
    <location>
        <begin position="1781"/>
        <end position="1853"/>
    </location>
</feature>
<keyword evidence="2" id="KW-0963">Cytoplasm</keyword>
<feature type="compositionally biased region" description="Basic residues" evidence="8">
    <location>
        <begin position="2048"/>
        <end position="2066"/>
    </location>
</feature>
<keyword evidence="11" id="KW-1185">Reference proteome</keyword>
<evidence type="ECO:0000256" key="1">
    <source>
        <dbReference type="ARBA" id="ARBA00004496"/>
    </source>
</evidence>
<dbReference type="PANTHER" id="PTHR10887">
    <property type="entry name" value="DNA2/NAM7 HELICASE FAMILY"/>
    <property type="match status" value="1"/>
</dbReference>
<organism evidence="10 11">
    <name type="scientific">Kipferlia bialata</name>
    <dbReference type="NCBI Taxonomy" id="797122"/>
    <lineage>
        <taxon>Eukaryota</taxon>
        <taxon>Metamonada</taxon>
        <taxon>Carpediemonas-like organisms</taxon>
        <taxon>Kipferlia</taxon>
    </lineage>
</organism>